<dbReference type="Gene3D" id="2.60.120.290">
    <property type="entry name" value="Spermadhesin, CUB domain"/>
    <property type="match status" value="1"/>
</dbReference>
<evidence type="ECO:0000256" key="2">
    <source>
        <dbReference type="ARBA" id="ARBA00023157"/>
    </source>
</evidence>
<dbReference type="PROSITE" id="PS50093">
    <property type="entry name" value="PKD"/>
    <property type="match status" value="1"/>
</dbReference>
<dbReference type="Pfam" id="PF00431">
    <property type="entry name" value="CUB"/>
    <property type="match status" value="1"/>
</dbReference>
<evidence type="ECO:0000259" key="4">
    <source>
        <dbReference type="PROSITE" id="PS01180"/>
    </source>
</evidence>
<dbReference type="SUPFAM" id="SSF49299">
    <property type="entry name" value="PKD domain"/>
    <property type="match status" value="1"/>
</dbReference>
<feature type="signal peptide" evidence="3">
    <location>
        <begin position="1"/>
        <end position="21"/>
    </location>
</feature>
<dbReference type="EMBL" id="VORB01000002">
    <property type="protein sequence ID" value="TXC82040.1"/>
    <property type="molecule type" value="Genomic_DNA"/>
</dbReference>
<keyword evidence="7" id="KW-1185">Reference proteome</keyword>
<sequence>MKFVKSLLSCLFLFTAVLLYGQPTYNMGNFTVSDCEGILLDSEVGNADNPTGYDHNENYTFTICVPGASSVTITFELFELEKASSGNVKLDILSIYQGPDRTGPLIGEYTGDQNPGTITITGECVTIHFVSDASVNAEGWRMRWVFDPPDPVPPTLAPIPNVTCESTSVTLQFDRGIVCNQINTQNFNLSGPTGSIASVTGVGCSAPDDTTSTVIVNFDRPLDESGRYTVTCDVVYFDMCGRPFQFTLSQTFDIVDCPLDVEILGDTIFCEGDCVDLFADVTGGDFNNYQYTWQPAGPNNAVNRVCPTDSITTYIVTVTDGNSIPSSDTIVITRIPRPTMPANFSICRFDADTFLSATPTGGFWSGPGMNAQGRFRPPAAGAGTRTVAYTAPNGCPNTMDITVHPIQTPWLVAVCVNTDSVLINGTPAGGTWTGDPQITSTGYFSSTAGTGDFVVTYTEPNFGCQKTTTVRVVDSITVPTRDSIIVCVNQAPFDLQFAPAGGYWQGPGVNWGGRFNPGNAGPGKHVLWYTINGCVDTTTVEVFDINAGVDTVICPSTNAFALTGGNPANGIWSGTGVTANIDSSVFTFNTPQFAGKDTNIFIYYTLGGCTDARIFYLRETRVDNSIISVCDYDSIAVIPTASLNPSPANGVWFGTDFSNDTLDIRNKPTGSYYVYYEFQNNGCLDSVEVQIRPKPSASTPAVYDTICPREVDFDLTGTPAGGVWRGIGIKDPSAGTFSPTQIGFSGVFESIYSLGGCEDTTRVVVRVPVLNISGLAPVYCFEQGRVVNLIGTPSPGTFYGPGVNPSNNTFEPGVAGSGDHYIKYVYGSGACEYVDSTLVTVEPPIQIDSLVYADSICFGASTSIEAFVSGGRGLQSTYKLDWEPTDFGGSSRFNIRVTLEETTTYRLIVRDKALNYCSYADTAYATITVNPKITYDAYPGPTVCFGDTNTMDLYGTSVNPLSFTWARRNQDSVATANFRGPAGTYAVRVRDLATGCYVDSVLYLPQYPYLEANIIKVPSQECISILDPTIHIVNATVGATGGSWDMGDTSGVKPFFAGENFSHTYTDTGVYQIKLYVYNGGGLCVDSASVTQCIEKISKIFLSNTFTPNGDTDNDTWPTGGYNEHGNWVPLGYDIVDFEYMIFDRWGRLVFNSEDTPGPWNGNYLNRTVDPVKPGVYTYVATVHFDKFNIQQITGTVTLLR</sequence>
<dbReference type="PANTHER" id="PTHR24251">
    <property type="entry name" value="OVOCHYMASE-RELATED"/>
    <property type="match status" value="1"/>
</dbReference>
<accession>A0A5C6VAX9</accession>
<feature type="chain" id="PRO_5023131054" description="T9SS type B sorting domain-containing protein" evidence="3">
    <location>
        <begin position="22"/>
        <end position="1201"/>
    </location>
</feature>
<keyword evidence="3" id="KW-0732">Signal</keyword>
<evidence type="ECO:0000259" key="5">
    <source>
        <dbReference type="PROSITE" id="PS50093"/>
    </source>
</evidence>
<dbReference type="SUPFAM" id="SSF49854">
    <property type="entry name" value="Spermadhesin, CUB domain"/>
    <property type="match status" value="1"/>
</dbReference>
<gene>
    <name evidence="6" type="ORF">FRX97_02810</name>
</gene>
<dbReference type="InterPro" id="IPR000601">
    <property type="entry name" value="PKD_dom"/>
</dbReference>
<dbReference type="OrthoDB" id="607469at2"/>
<dbReference type="InterPro" id="IPR013783">
    <property type="entry name" value="Ig-like_fold"/>
</dbReference>
<dbReference type="Gene3D" id="2.60.40.10">
    <property type="entry name" value="Immunoglobulins"/>
    <property type="match status" value="1"/>
</dbReference>
<comment type="caution">
    <text evidence="6">The sequence shown here is derived from an EMBL/GenBank/DDBJ whole genome shotgun (WGS) entry which is preliminary data.</text>
</comment>
<dbReference type="PROSITE" id="PS01180">
    <property type="entry name" value="CUB"/>
    <property type="match status" value="1"/>
</dbReference>
<feature type="domain" description="CUB" evidence="4">
    <location>
        <begin position="35"/>
        <end position="147"/>
    </location>
</feature>
<reference evidence="6 7" key="1">
    <citation type="submission" date="2019-08" db="EMBL/GenBank/DDBJ databases">
        <title>Genome of Luteibaculum oceani JCM 18817.</title>
        <authorList>
            <person name="Bowman J.P."/>
        </authorList>
    </citation>
    <scope>NUCLEOTIDE SEQUENCE [LARGE SCALE GENOMIC DNA]</scope>
    <source>
        <strain evidence="6 7">JCM 18817</strain>
    </source>
</reference>
<dbReference type="Pfam" id="PF13585">
    <property type="entry name" value="CHU_C"/>
    <property type="match status" value="1"/>
</dbReference>
<dbReference type="InterPro" id="IPR035914">
    <property type="entry name" value="Sperma_CUB_dom_sf"/>
</dbReference>
<dbReference type="SMART" id="SM00042">
    <property type="entry name" value="CUB"/>
    <property type="match status" value="1"/>
</dbReference>
<dbReference type="RefSeq" id="WP_147013174.1">
    <property type="nucleotide sequence ID" value="NZ_VORB01000002.1"/>
</dbReference>
<evidence type="ECO:0000313" key="7">
    <source>
        <dbReference type="Proteomes" id="UP000321168"/>
    </source>
</evidence>
<evidence type="ECO:0000313" key="6">
    <source>
        <dbReference type="EMBL" id="TXC82040.1"/>
    </source>
</evidence>
<dbReference type="CDD" id="cd00041">
    <property type="entry name" value="CUB"/>
    <property type="match status" value="1"/>
</dbReference>
<evidence type="ECO:0008006" key="8">
    <source>
        <dbReference type="Google" id="ProtNLM"/>
    </source>
</evidence>
<evidence type="ECO:0000256" key="3">
    <source>
        <dbReference type="SAM" id="SignalP"/>
    </source>
</evidence>
<name>A0A5C6VAX9_9FLAO</name>
<keyword evidence="1" id="KW-0677">Repeat</keyword>
<feature type="domain" description="PKD" evidence="5">
    <location>
        <begin position="1044"/>
        <end position="1082"/>
    </location>
</feature>
<dbReference type="AlphaFoldDB" id="A0A5C6VAX9"/>
<dbReference type="InterPro" id="IPR035986">
    <property type="entry name" value="PKD_dom_sf"/>
</dbReference>
<keyword evidence="2" id="KW-1015">Disulfide bond</keyword>
<dbReference type="InterPro" id="IPR000859">
    <property type="entry name" value="CUB_dom"/>
</dbReference>
<organism evidence="6 7">
    <name type="scientific">Luteibaculum oceani</name>
    <dbReference type="NCBI Taxonomy" id="1294296"/>
    <lineage>
        <taxon>Bacteria</taxon>
        <taxon>Pseudomonadati</taxon>
        <taxon>Bacteroidota</taxon>
        <taxon>Flavobacteriia</taxon>
        <taxon>Flavobacteriales</taxon>
        <taxon>Luteibaculaceae</taxon>
        <taxon>Luteibaculum</taxon>
    </lineage>
</organism>
<evidence type="ECO:0000256" key="1">
    <source>
        <dbReference type="ARBA" id="ARBA00022737"/>
    </source>
</evidence>
<dbReference type="Proteomes" id="UP000321168">
    <property type="component" value="Unassembled WGS sequence"/>
</dbReference>
<proteinExistence type="predicted"/>
<protein>
    <recommendedName>
        <fullName evidence="8">T9SS type B sorting domain-containing protein</fullName>
    </recommendedName>
</protein>